<dbReference type="InterPro" id="IPR029063">
    <property type="entry name" value="SAM-dependent_MTases_sf"/>
</dbReference>
<protein>
    <submittedName>
        <fullName evidence="5">SAM-dependent methyltransferase</fullName>
    </submittedName>
</protein>
<sequence length="251" mass="27195">MPDPIFDHPRLARVYDALEGDRSDLDAYVDLVRDDGARRVLDVGCGTGTFACRVAADGIAVVGVDPAAASVAVARGKPGGDAVTWIVGTVPDVAVDASYRAWFDLATMTANVAQVFVEDVDWLTTLRAVHRCLRPGGLLAFETRKPADRAWERWTKERSHQVVDTAEDGAVEDWVEVTSVDGALVTFESPTVFRADGERIESTSTLRFRDEDELCATLVAAGFVDLDLGDLPRAPERGWLVRARSAPRPGA</sequence>
<proteinExistence type="predicted"/>
<dbReference type="Pfam" id="PF13649">
    <property type="entry name" value="Methyltransf_25"/>
    <property type="match status" value="1"/>
</dbReference>
<dbReference type="GO" id="GO:0008168">
    <property type="term" value="F:methyltransferase activity"/>
    <property type="evidence" value="ECO:0007669"/>
    <property type="project" value="UniProtKB-KW"/>
</dbReference>
<gene>
    <name evidence="5" type="ORF">QE405_002346</name>
</gene>
<organism evidence="5 6">
    <name type="scientific">Nocardioides zeae</name>
    <dbReference type="NCBI Taxonomy" id="1457234"/>
    <lineage>
        <taxon>Bacteria</taxon>
        <taxon>Bacillati</taxon>
        <taxon>Actinomycetota</taxon>
        <taxon>Actinomycetes</taxon>
        <taxon>Propionibacteriales</taxon>
        <taxon>Nocardioidaceae</taxon>
        <taxon>Nocardioides</taxon>
    </lineage>
</organism>
<reference evidence="5" key="1">
    <citation type="submission" date="2023-07" db="EMBL/GenBank/DDBJ databases">
        <title>Functional and genomic diversity of the sorghum phyllosphere microbiome.</title>
        <authorList>
            <person name="Shade A."/>
        </authorList>
    </citation>
    <scope>NUCLEOTIDE SEQUENCE</scope>
    <source>
        <strain evidence="5">SORGH_AS_1067</strain>
    </source>
</reference>
<feature type="domain" description="Methyltransferase" evidence="4">
    <location>
        <begin position="40"/>
        <end position="137"/>
    </location>
</feature>
<keyword evidence="1 5" id="KW-0489">Methyltransferase</keyword>
<dbReference type="Proteomes" id="UP001239215">
    <property type="component" value="Unassembled WGS sequence"/>
</dbReference>
<evidence type="ECO:0000313" key="5">
    <source>
        <dbReference type="EMBL" id="MDQ1105062.1"/>
    </source>
</evidence>
<keyword evidence="2" id="KW-0808">Transferase</keyword>
<evidence type="ECO:0000313" key="6">
    <source>
        <dbReference type="Proteomes" id="UP001239215"/>
    </source>
</evidence>
<dbReference type="PANTHER" id="PTHR43464">
    <property type="entry name" value="METHYLTRANSFERASE"/>
    <property type="match status" value="1"/>
</dbReference>
<accession>A0AAJ1U6J9</accession>
<evidence type="ECO:0000256" key="1">
    <source>
        <dbReference type="ARBA" id="ARBA00022603"/>
    </source>
</evidence>
<dbReference type="Gene3D" id="3.40.50.150">
    <property type="entry name" value="Vaccinia Virus protein VP39"/>
    <property type="match status" value="1"/>
</dbReference>
<dbReference type="GO" id="GO:0032259">
    <property type="term" value="P:methylation"/>
    <property type="evidence" value="ECO:0007669"/>
    <property type="project" value="UniProtKB-KW"/>
</dbReference>
<keyword evidence="3" id="KW-0949">S-adenosyl-L-methionine</keyword>
<evidence type="ECO:0000256" key="3">
    <source>
        <dbReference type="ARBA" id="ARBA00022691"/>
    </source>
</evidence>
<comment type="caution">
    <text evidence="5">The sequence shown here is derived from an EMBL/GenBank/DDBJ whole genome shotgun (WGS) entry which is preliminary data.</text>
</comment>
<evidence type="ECO:0000259" key="4">
    <source>
        <dbReference type="Pfam" id="PF13649"/>
    </source>
</evidence>
<dbReference type="EMBL" id="JAUTAN010000001">
    <property type="protein sequence ID" value="MDQ1105062.1"/>
    <property type="molecule type" value="Genomic_DNA"/>
</dbReference>
<dbReference type="RefSeq" id="WP_307200947.1">
    <property type="nucleotide sequence ID" value="NZ_JAUTAN010000001.1"/>
</dbReference>
<name>A0AAJ1U6J9_9ACTN</name>
<dbReference type="AlphaFoldDB" id="A0AAJ1U6J9"/>
<dbReference type="PANTHER" id="PTHR43464:SF19">
    <property type="entry name" value="UBIQUINONE BIOSYNTHESIS O-METHYLTRANSFERASE, MITOCHONDRIAL"/>
    <property type="match status" value="1"/>
</dbReference>
<dbReference type="InterPro" id="IPR041698">
    <property type="entry name" value="Methyltransf_25"/>
</dbReference>
<dbReference type="SUPFAM" id="SSF53335">
    <property type="entry name" value="S-adenosyl-L-methionine-dependent methyltransferases"/>
    <property type="match status" value="1"/>
</dbReference>
<evidence type="ECO:0000256" key="2">
    <source>
        <dbReference type="ARBA" id="ARBA00022679"/>
    </source>
</evidence>
<dbReference type="CDD" id="cd02440">
    <property type="entry name" value="AdoMet_MTases"/>
    <property type="match status" value="1"/>
</dbReference>